<keyword evidence="5" id="KW-0408">Iron</keyword>
<dbReference type="GO" id="GO:0008803">
    <property type="term" value="F:bis(5'-nucleosyl)-tetraphosphatase (symmetrical) activity"/>
    <property type="evidence" value="ECO:0007669"/>
    <property type="project" value="UniProtKB-EC"/>
</dbReference>
<name>A0A511AV41_9LACT</name>
<dbReference type="PANTHER" id="PTHR35795:SF1">
    <property type="entry name" value="BIS(5'-NUCLEOSYL)-TETRAPHOSPHATASE, SYMMETRICAL"/>
    <property type="match status" value="1"/>
</dbReference>
<organism evidence="8 9">
    <name type="scientific">Alkalibacterium kapii</name>
    <dbReference type="NCBI Taxonomy" id="426704"/>
    <lineage>
        <taxon>Bacteria</taxon>
        <taxon>Bacillati</taxon>
        <taxon>Bacillota</taxon>
        <taxon>Bacilli</taxon>
        <taxon>Lactobacillales</taxon>
        <taxon>Carnobacteriaceae</taxon>
        <taxon>Alkalibacterium</taxon>
    </lineage>
</organism>
<dbReference type="InterPro" id="IPR003607">
    <property type="entry name" value="HD/PDEase_dom"/>
</dbReference>
<dbReference type="RefSeq" id="WP_146924869.1">
    <property type="nucleotide sequence ID" value="NZ_BJUY01000028.1"/>
</dbReference>
<keyword evidence="9" id="KW-1185">Reference proteome</keyword>
<dbReference type="Gene3D" id="1.10.3210.10">
    <property type="entry name" value="Hypothetical protein af1432"/>
    <property type="match status" value="1"/>
</dbReference>
<accession>A0A511AV41</accession>
<gene>
    <name evidence="8" type="ORF">AKA01nite_16900</name>
</gene>
<dbReference type="NCBIfam" id="TIGR00488">
    <property type="entry name" value="bis(5'-nucleosyl)-tetraphosphatase (symmetrical) YqeK"/>
    <property type="match status" value="1"/>
</dbReference>
<dbReference type="SUPFAM" id="SSF109604">
    <property type="entry name" value="HD-domain/PDEase-like"/>
    <property type="match status" value="1"/>
</dbReference>
<evidence type="ECO:0000313" key="9">
    <source>
        <dbReference type="Proteomes" id="UP000321662"/>
    </source>
</evidence>
<dbReference type="OrthoDB" id="9782134at2"/>
<feature type="domain" description="HD" evidence="7">
    <location>
        <begin position="32"/>
        <end position="146"/>
    </location>
</feature>
<dbReference type="GO" id="GO:0046872">
    <property type="term" value="F:metal ion binding"/>
    <property type="evidence" value="ECO:0007669"/>
    <property type="project" value="UniProtKB-KW"/>
</dbReference>
<keyword evidence="4" id="KW-0378">Hydrolase</keyword>
<evidence type="ECO:0000256" key="2">
    <source>
        <dbReference type="ARBA" id="ARBA00022723"/>
    </source>
</evidence>
<proteinExistence type="predicted"/>
<sequence>MSKIELNYQNKYIRLSRNELIAVIRDSMSRSRFKHVLRVEQTALKLADKYNVDLEKVSIAALTHDYAKERPDAEMRDLIISESLELEMLQFGSNIWHGPLGALLMKNEYDLLDEEILEAIKLHTIGGPMMGEVAQIIYIADYIEPKRSHSGVEKARELANKDLIKAISYITNQTLKYLVKKKKKIYPKAIETYNAWVADN</sequence>
<dbReference type="Proteomes" id="UP000321662">
    <property type="component" value="Unassembled WGS sequence"/>
</dbReference>
<dbReference type="GO" id="GO:0000166">
    <property type="term" value="F:nucleotide binding"/>
    <property type="evidence" value="ECO:0007669"/>
    <property type="project" value="UniProtKB-KW"/>
</dbReference>
<protein>
    <recommendedName>
        <fullName evidence="1">bis(5'-nucleosyl)-tetraphosphatase (symmetrical)</fullName>
        <ecNumber evidence="1">3.6.1.41</ecNumber>
    </recommendedName>
</protein>
<dbReference type="PANTHER" id="PTHR35795">
    <property type="entry name" value="SLR1885 PROTEIN"/>
    <property type="match status" value="1"/>
</dbReference>
<evidence type="ECO:0000256" key="6">
    <source>
        <dbReference type="ARBA" id="ARBA00049417"/>
    </source>
</evidence>
<evidence type="ECO:0000313" key="8">
    <source>
        <dbReference type="EMBL" id="GEK92068.1"/>
    </source>
</evidence>
<dbReference type="AlphaFoldDB" id="A0A511AV41"/>
<reference evidence="8 9" key="1">
    <citation type="submission" date="2019-07" db="EMBL/GenBank/DDBJ databases">
        <title>Whole genome shotgun sequence of Alkalibacterium kapii NBRC 103247.</title>
        <authorList>
            <person name="Hosoyama A."/>
            <person name="Uohara A."/>
            <person name="Ohji S."/>
            <person name="Ichikawa N."/>
        </authorList>
    </citation>
    <scope>NUCLEOTIDE SEQUENCE [LARGE SCALE GENOMIC DNA]</scope>
    <source>
        <strain evidence="8 9">NBRC 103247</strain>
    </source>
</reference>
<evidence type="ECO:0000259" key="7">
    <source>
        <dbReference type="PROSITE" id="PS51831"/>
    </source>
</evidence>
<comment type="caution">
    <text evidence="8">The sequence shown here is derived from an EMBL/GenBank/DDBJ whole genome shotgun (WGS) entry which is preliminary data.</text>
</comment>
<dbReference type="InterPro" id="IPR051094">
    <property type="entry name" value="Diverse_Catalytic_Enzymes"/>
</dbReference>
<evidence type="ECO:0000256" key="4">
    <source>
        <dbReference type="ARBA" id="ARBA00022801"/>
    </source>
</evidence>
<evidence type="ECO:0000256" key="5">
    <source>
        <dbReference type="ARBA" id="ARBA00023004"/>
    </source>
</evidence>
<keyword evidence="3" id="KW-0547">Nucleotide-binding</keyword>
<evidence type="ECO:0000256" key="3">
    <source>
        <dbReference type="ARBA" id="ARBA00022741"/>
    </source>
</evidence>
<dbReference type="CDD" id="cd00077">
    <property type="entry name" value="HDc"/>
    <property type="match status" value="1"/>
</dbReference>
<dbReference type="SMART" id="SM00471">
    <property type="entry name" value="HDc"/>
    <property type="match status" value="1"/>
</dbReference>
<evidence type="ECO:0000256" key="1">
    <source>
        <dbReference type="ARBA" id="ARBA00012506"/>
    </source>
</evidence>
<dbReference type="EMBL" id="BJUY01000028">
    <property type="protein sequence ID" value="GEK92068.1"/>
    <property type="molecule type" value="Genomic_DNA"/>
</dbReference>
<dbReference type="InterPro" id="IPR005249">
    <property type="entry name" value="YqeK"/>
</dbReference>
<dbReference type="EC" id="3.6.1.41" evidence="1"/>
<keyword evidence="2" id="KW-0479">Metal-binding</keyword>
<dbReference type="PROSITE" id="PS51831">
    <property type="entry name" value="HD"/>
    <property type="match status" value="1"/>
</dbReference>
<comment type="catalytic activity">
    <reaction evidence="6">
        <text>P(1),P(4)-bis(5'-adenosyl) tetraphosphate + H2O = 2 ADP + 2 H(+)</text>
        <dbReference type="Rhea" id="RHEA:24252"/>
        <dbReference type="ChEBI" id="CHEBI:15377"/>
        <dbReference type="ChEBI" id="CHEBI:15378"/>
        <dbReference type="ChEBI" id="CHEBI:58141"/>
        <dbReference type="ChEBI" id="CHEBI:456216"/>
        <dbReference type="EC" id="3.6.1.41"/>
    </reaction>
</comment>
<dbReference type="Pfam" id="PF01966">
    <property type="entry name" value="HD"/>
    <property type="match status" value="1"/>
</dbReference>
<dbReference type="InterPro" id="IPR006674">
    <property type="entry name" value="HD_domain"/>
</dbReference>